<keyword evidence="2" id="KW-1185">Reference proteome</keyword>
<name>A0A1R2APT2_9CILI</name>
<dbReference type="Proteomes" id="UP000187209">
    <property type="component" value="Unassembled WGS sequence"/>
</dbReference>
<sequence>MESQIKIIKKDMRHYGQTYFITDTGEVRKERFLSLQGMLFVLKKSEIKAEDKLIVIGAYEEIIKTLKGENQRAMLDNYLEEAENLFLYSIALTQNLIRTQYEETLNWARSHTYCLGNLLTYFLYYKLYNEINENIDFLLFWDEHFSKLIKNFNIENTLFIKQLARKYVCGQANFSEQSTVINKENIIDLFDAFFSEPLNFKFIYRASFIFKQFSGFFNKPNYNCSLQITCTAINRRCKMTEETVNEGRIYSFWNSILEGNKLRHDNFITFGKTTLADIVLPKEDNTLDLLNFAIYFDGEKWLMIDCSRKTNTKINMIPSQPYLIKPGTLISIAGLTNLWIKNIQIELDSEVYHEDESPVHSTLFFEYIDGHYSDPFGDKMQIASTKEKGGNKIKNEFVFGKGGDGKKVDFFCHLDGYAGGEHMKLNYHSNNNEWTATDLKSKNRTYIQLKNYDQFMERRISKIIPLFIGKYDIPGTDEKSNTIQENSELPQNGITISIGNYAFYIVKLDN</sequence>
<dbReference type="InterPro" id="IPR008984">
    <property type="entry name" value="SMAD_FHA_dom_sf"/>
</dbReference>
<dbReference type="EMBL" id="MPUH01001689">
    <property type="protein sequence ID" value="OMJ66553.1"/>
    <property type="molecule type" value="Genomic_DNA"/>
</dbReference>
<proteinExistence type="predicted"/>
<evidence type="ECO:0008006" key="3">
    <source>
        <dbReference type="Google" id="ProtNLM"/>
    </source>
</evidence>
<evidence type="ECO:0000313" key="1">
    <source>
        <dbReference type="EMBL" id="OMJ66553.1"/>
    </source>
</evidence>
<comment type="caution">
    <text evidence="1">The sequence shown here is derived from an EMBL/GenBank/DDBJ whole genome shotgun (WGS) entry which is preliminary data.</text>
</comment>
<reference evidence="1 2" key="1">
    <citation type="submission" date="2016-11" db="EMBL/GenBank/DDBJ databases">
        <title>The macronuclear genome of Stentor coeruleus: a giant cell with tiny introns.</title>
        <authorList>
            <person name="Slabodnick M."/>
            <person name="Ruby J.G."/>
            <person name="Reiff S.B."/>
            <person name="Swart E.C."/>
            <person name="Gosai S."/>
            <person name="Prabakaran S."/>
            <person name="Witkowska E."/>
            <person name="Larue G.E."/>
            <person name="Fisher S."/>
            <person name="Freeman R.M."/>
            <person name="Gunawardena J."/>
            <person name="Chu W."/>
            <person name="Stover N.A."/>
            <person name="Gregory B.D."/>
            <person name="Nowacki M."/>
            <person name="Derisi J."/>
            <person name="Roy S.W."/>
            <person name="Marshall W.F."/>
            <person name="Sood P."/>
        </authorList>
    </citation>
    <scope>NUCLEOTIDE SEQUENCE [LARGE SCALE GENOMIC DNA]</scope>
    <source>
        <strain evidence="1">WM001</strain>
    </source>
</reference>
<gene>
    <name evidence="1" type="ORF">SteCoe_36561</name>
</gene>
<accession>A0A1R2APT2</accession>
<evidence type="ECO:0000313" key="2">
    <source>
        <dbReference type="Proteomes" id="UP000187209"/>
    </source>
</evidence>
<dbReference type="SUPFAM" id="SSF49879">
    <property type="entry name" value="SMAD/FHA domain"/>
    <property type="match status" value="1"/>
</dbReference>
<protein>
    <recommendedName>
        <fullName evidence="3">FHA domain-containing protein</fullName>
    </recommendedName>
</protein>
<organism evidence="1 2">
    <name type="scientific">Stentor coeruleus</name>
    <dbReference type="NCBI Taxonomy" id="5963"/>
    <lineage>
        <taxon>Eukaryota</taxon>
        <taxon>Sar</taxon>
        <taxon>Alveolata</taxon>
        <taxon>Ciliophora</taxon>
        <taxon>Postciliodesmatophora</taxon>
        <taxon>Heterotrichea</taxon>
        <taxon>Heterotrichida</taxon>
        <taxon>Stentoridae</taxon>
        <taxon>Stentor</taxon>
    </lineage>
</organism>
<dbReference type="AlphaFoldDB" id="A0A1R2APT2"/>